<dbReference type="Proteomes" id="UP000800035">
    <property type="component" value="Unassembled WGS sequence"/>
</dbReference>
<proteinExistence type="predicted"/>
<accession>A0A6A5TLA5</accession>
<evidence type="ECO:0000313" key="1">
    <source>
        <dbReference type="EMBL" id="KAF1951596.1"/>
    </source>
</evidence>
<dbReference type="EMBL" id="ML977016">
    <property type="protein sequence ID" value="KAF1951596.1"/>
    <property type="molecule type" value="Genomic_DNA"/>
</dbReference>
<protein>
    <submittedName>
        <fullName evidence="1">Uncharacterized protein</fullName>
    </submittedName>
</protein>
<reference evidence="1" key="1">
    <citation type="journal article" date="2020" name="Stud. Mycol.">
        <title>101 Dothideomycetes genomes: a test case for predicting lifestyles and emergence of pathogens.</title>
        <authorList>
            <person name="Haridas S."/>
            <person name="Albert R."/>
            <person name="Binder M."/>
            <person name="Bloem J."/>
            <person name="Labutti K."/>
            <person name="Salamov A."/>
            <person name="Andreopoulos B."/>
            <person name="Baker S."/>
            <person name="Barry K."/>
            <person name="Bills G."/>
            <person name="Bluhm B."/>
            <person name="Cannon C."/>
            <person name="Castanera R."/>
            <person name="Culley D."/>
            <person name="Daum C."/>
            <person name="Ezra D."/>
            <person name="Gonzalez J."/>
            <person name="Henrissat B."/>
            <person name="Kuo A."/>
            <person name="Liang C."/>
            <person name="Lipzen A."/>
            <person name="Lutzoni F."/>
            <person name="Magnuson J."/>
            <person name="Mondo S."/>
            <person name="Nolan M."/>
            <person name="Ohm R."/>
            <person name="Pangilinan J."/>
            <person name="Park H.-J."/>
            <person name="Ramirez L."/>
            <person name="Alfaro M."/>
            <person name="Sun H."/>
            <person name="Tritt A."/>
            <person name="Yoshinaga Y."/>
            <person name="Zwiers L.-H."/>
            <person name="Turgeon B."/>
            <person name="Goodwin S."/>
            <person name="Spatafora J."/>
            <person name="Crous P."/>
            <person name="Grigoriev I."/>
        </authorList>
    </citation>
    <scope>NUCLEOTIDE SEQUENCE</scope>
    <source>
        <strain evidence="1">CBS 675.92</strain>
    </source>
</reference>
<keyword evidence="2" id="KW-1185">Reference proteome</keyword>
<sequence>MHYITLRISFPQIFSNCNSSQKPRTHENDILSFTQIRLSCRQAKRVWDENTRRWEERRRIGSTSPPTKKIYINPASPSSLTILFFVQTSPSMRMNILFRTPHRTYDYGRVALMDDAHELILPHPHAPHTTRELSAARHSSIYMPRNGTVRSVRLHCGEETTISPIRFSDTTMFRIGPILSAAFACVQ</sequence>
<gene>
    <name evidence="1" type="ORF">CC80DRAFT_204823</name>
</gene>
<organism evidence="1 2">
    <name type="scientific">Byssothecium circinans</name>
    <dbReference type="NCBI Taxonomy" id="147558"/>
    <lineage>
        <taxon>Eukaryota</taxon>
        <taxon>Fungi</taxon>
        <taxon>Dikarya</taxon>
        <taxon>Ascomycota</taxon>
        <taxon>Pezizomycotina</taxon>
        <taxon>Dothideomycetes</taxon>
        <taxon>Pleosporomycetidae</taxon>
        <taxon>Pleosporales</taxon>
        <taxon>Massarineae</taxon>
        <taxon>Massarinaceae</taxon>
        <taxon>Byssothecium</taxon>
    </lineage>
</organism>
<dbReference type="AlphaFoldDB" id="A0A6A5TLA5"/>
<evidence type="ECO:0000313" key="2">
    <source>
        <dbReference type="Proteomes" id="UP000800035"/>
    </source>
</evidence>
<name>A0A6A5TLA5_9PLEO</name>